<keyword evidence="1" id="KW-0472">Membrane</keyword>
<dbReference type="EMBL" id="CAACVG010009830">
    <property type="protein sequence ID" value="VEN54293.1"/>
    <property type="molecule type" value="Genomic_DNA"/>
</dbReference>
<dbReference type="PANTHER" id="PTHR20990">
    <property type="entry name" value="PEROXISOMAL BIOGENESIS FACTOR 11"/>
    <property type="match status" value="1"/>
</dbReference>
<gene>
    <name evidence="4" type="ORF">CALMAC_LOCUS13807</name>
</gene>
<dbReference type="InterPro" id="IPR026510">
    <property type="entry name" value="PEX11C_met"/>
</dbReference>
<evidence type="ECO:0000256" key="1">
    <source>
        <dbReference type="ARBA" id="ARBA00023136"/>
    </source>
</evidence>
<accession>A0A653D2A7</accession>
<evidence type="ECO:0000313" key="4">
    <source>
        <dbReference type="EMBL" id="VEN54293.1"/>
    </source>
</evidence>
<dbReference type="GO" id="GO:0005778">
    <property type="term" value="C:peroxisomal membrane"/>
    <property type="evidence" value="ECO:0007669"/>
    <property type="project" value="UniProtKB-SubCell"/>
</dbReference>
<keyword evidence="5" id="KW-1185">Reference proteome</keyword>
<dbReference type="AlphaFoldDB" id="A0A653D2A7"/>
<proteinExistence type="predicted"/>
<dbReference type="Proteomes" id="UP000410492">
    <property type="component" value="Unassembled WGS sequence"/>
</dbReference>
<dbReference type="OrthoDB" id="10005898at2759"/>
<reference evidence="4 5" key="1">
    <citation type="submission" date="2019-01" db="EMBL/GenBank/DDBJ databases">
        <authorList>
            <person name="Sayadi A."/>
        </authorList>
    </citation>
    <scope>NUCLEOTIDE SEQUENCE [LARGE SCALE GENOMIC DNA]</scope>
</reference>
<dbReference type="PANTHER" id="PTHR20990:SF1">
    <property type="entry name" value="PEROXISOMAL MEMBRANE PROTEIN 11C"/>
    <property type="match status" value="1"/>
</dbReference>
<dbReference type="GO" id="GO:0016559">
    <property type="term" value="P:peroxisome fission"/>
    <property type="evidence" value="ECO:0007669"/>
    <property type="project" value="InterPro"/>
</dbReference>
<dbReference type="Pfam" id="PF05648">
    <property type="entry name" value="PEX11"/>
    <property type="match status" value="1"/>
</dbReference>
<name>A0A653D2A7_CALMS</name>
<sequence>MFIKLLDEICSLLETYKGRDKILRTFCYTTRLIGGLHSNNELSKKLLHFSSIMSDTRATLRLLDDLPMLQYNLQYGLGSEEPDKFMAQLGVLTNVIDQVYYPIEKMAWLAEHKLISGTNSSKWDTVSSICWVLSIYLSLMN</sequence>
<keyword evidence="2" id="KW-0576">Peroxisome</keyword>
<evidence type="ECO:0000256" key="3">
    <source>
        <dbReference type="ARBA" id="ARBA00046271"/>
    </source>
</evidence>
<protein>
    <submittedName>
        <fullName evidence="4">Uncharacterized protein</fullName>
    </submittedName>
</protein>
<evidence type="ECO:0000313" key="5">
    <source>
        <dbReference type="Proteomes" id="UP000410492"/>
    </source>
</evidence>
<evidence type="ECO:0000256" key="2">
    <source>
        <dbReference type="ARBA" id="ARBA00023140"/>
    </source>
</evidence>
<dbReference type="InterPro" id="IPR008733">
    <property type="entry name" value="PEX11"/>
</dbReference>
<comment type="subcellular location">
    <subcellularLocation>
        <location evidence="3">Peroxisome membrane</location>
    </subcellularLocation>
</comment>
<organism evidence="4 5">
    <name type="scientific">Callosobruchus maculatus</name>
    <name type="common">Southern cowpea weevil</name>
    <name type="synonym">Pulse bruchid</name>
    <dbReference type="NCBI Taxonomy" id="64391"/>
    <lineage>
        <taxon>Eukaryota</taxon>
        <taxon>Metazoa</taxon>
        <taxon>Ecdysozoa</taxon>
        <taxon>Arthropoda</taxon>
        <taxon>Hexapoda</taxon>
        <taxon>Insecta</taxon>
        <taxon>Pterygota</taxon>
        <taxon>Neoptera</taxon>
        <taxon>Endopterygota</taxon>
        <taxon>Coleoptera</taxon>
        <taxon>Polyphaga</taxon>
        <taxon>Cucujiformia</taxon>
        <taxon>Chrysomeloidea</taxon>
        <taxon>Chrysomelidae</taxon>
        <taxon>Bruchinae</taxon>
        <taxon>Bruchini</taxon>
        <taxon>Callosobruchus</taxon>
    </lineage>
</organism>